<name>A0A1J5RGL0_9ZZZZ</name>
<keyword evidence="2" id="KW-0731">Sigma factor</keyword>
<dbReference type="InterPro" id="IPR013325">
    <property type="entry name" value="RNA_pol_sigma_r2"/>
</dbReference>
<sequence>MNIREFLPLVKKIATEMVRPLPPNVMLDDLIQNGSIGLINAFREHDADSGMPFHSYAANRIRWAIQDGLRADDWASRSVRRGAGKVSNAMGELQSTLGRKPTQAEIASLLGIRIEDLSAMVSDAFGLEFIRLDDETRPEVQDIPDYSREPSAIVERRMATSRAIACLKSLSVAERRAFILRVMCDMSGREAAVEMQVSASRISQLTKIAGRKLSACANPGSS</sequence>
<dbReference type="InterPro" id="IPR013324">
    <property type="entry name" value="RNA_pol_sigma_r3/r4-like"/>
</dbReference>
<dbReference type="SUPFAM" id="SSF88946">
    <property type="entry name" value="Sigma2 domain of RNA polymerase sigma factors"/>
    <property type="match status" value="1"/>
</dbReference>
<evidence type="ECO:0000259" key="7">
    <source>
        <dbReference type="Pfam" id="PF08281"/>
    </source>
</evidence>
<evidence type="ECO:0000259" key="6">
    <source>
        <dbReference type="Pfam" id="PF04542"/>
    </source>
</evidence>
<evidence type="ECO:0000256" key="2">
    <source>
        <dbReference type="ARBA" id="ARBA00023082"/>
    </source>
</evidence>
<dbReference type="InterPro" id="IPR013249">
    <property type="entry name" value="RNA_pol_sigma70_r4_t2"/>
</dbReference>
<dbReference type="InterPro" id="IPR014284">
    <property type="entry name" value="RNA_pol_sigma-70_dom"/>
</dbReference>
<protein>
    <submittedName>
        <fullName evidence="8">RNA polymerase sigma factor FliA</fullName>
    </submittedName>
</protein>
<accession>A0A1J5RGL0</accession>
<organism evidence="8">
    <name type="scientific">mine drainage metagenome</name>
    <dbReference type="NCBI Taxonomy" id="410659"/>
    <lineage>
        <taxon>unclassified sequences</taxon>
        <taxon>metagenomes</taxon>
        <taxon>ecological metagenomes</taxon>
    </lineage>
</organism>
<comment type="caution">
    <text evidence="8">The sequence shown here is derived from an EMBL/GenBank/DDBJ whole genome shotgun (WGS) entry which is preliminary data.</text>
</comment>
<evidence type="ECO:0000256" key="3">
    <source>
        <dbReference type="ARBA" id="ARBA00023125"/>
    </source>
</evidence>
<keyword evidence="4" id="KW-0804">Transcription</keyword>
<dbReference type="AlphaFoldDB" id="A0A1J5RGL0"/>
<dbReference type="Gene3D" id="1.10.1740.10">
    <property type="match status" value="1"/>
</dbReference>
<dbReference type="PANTHER" id="PTHR30385">
    <property type="entry name" value="SIGMA FACTOR F FLAGELLAR"/>
    <property type="match status" value="1"/>
</dbReference>
<dbReference type="SUPFAM" id="SSF88659">
    <property type="entry name" value="Sigma3 and sigma4 domains of RNA polymerase sigma factors"/>
    <property type="match status" value="2"/>
</dbReference>
<dbReference type="Pfam" id="PF04539">
    <property type="entry name" value="Sigma70_r3"/>
    <property type="match status" value="1"/>
</dbReference>
<feature type="domain" description="RNA polymerase sigma factor 70 region 4 type 2" evidence="7">
    <location>
        <begin position="164"/>
        <end position="202"/>
    </location>
</feature>
<evidence type="ECO:0000313" key="8">
    <source>
        <dbReference type="EMBL" id="OIQ87253.1"/>
    </source>
</evidence>
<dbReference type="InterPro" id="IPR007627">
    <property type="entry name" value="RNA_pol_sigma70_r2"/>
</dbReference>
<keyword evidence="3" id="KW-0238">DNA-binding</keyword>
<gene>
    <name evidence="8" type="primary">fliA_9</name>
    <name evidence="8" type="ORF">GALL_309010</name>
</gene>
<dbReference type="GO" id="GO:0006352">
    <property type="term" value="P:DNA-templated transcription initiation"/>
    <property type="evidence" value="ECO:0007669"/>
    <property type="project" value="InterPro"/>
</dbReference>
<dbReference type="GO" id="GO:0016987">
    <property type="term" value="F:sigma factor activity"/>
    <property type="evidence" value="ECO:0007669"/>
    <property type="project" value="UniProtKB-KW"/>
</dbReference>
<dbReference type="Pfam" id="PF04542">
    <property type="entry name" value="Sigma70_r2"/>
    <property type="match status" value="1"/>
</dbReference>
<dbReference type="NCBIfam" id="TIGR02937">
    <property type="entry name" value="sigma70-ECF"/>
    <property type="match status" value="1"/>
</dbReference>
<proteinExistence type="predicted"/>
<dbReference type="Gene3D" id="1.20.140.160">
    <property type="match status" value="1"/>
</dbReference>
<reference evidence="8" key="1">
    <citation type="submission" date="2016-10" db="EMBL/GenBank/DDBJ databases">
        <title>Sequence of Gallionella enrichment culture.</title>
        <authorList>
            <person name="Poehlein A."/>
            <person name="Muehling M."/>
            <person name="Daniel R."/>
        </authorList>
    </citation>
    <scope>NUCLEOTIDE SEQUENCE</scope>
</reference>
<evidence type="ECO:0000256" key="4">
    <source>
        <dbReference type="ARBA" id="ARBA00023163"/>
    </source>
</evidence>
<dbReference type="GO" id="GO:0003677">
    <property type="term" value="F:DNA binding"/>
    <property type="evidence" value="ECO:0007669"/>
    <property type="project" value="UniProtKB-KW"/>
</dbReference>
<dbReference type="Pfam" id="PF08281">
    <property type="entry name" value="Sigma70_r4_2"/>
    <property type="match status" value="1"/>
</dbReference>
<feature type="domain" description="RNA polymerase sigma-70 region 2" evidence="6">
    <location>
        <begin position="3"/>
        <end position="74"/>
    </location>
</feature>
<keyword evidence="1" id="KW-0805">Transcription regulation</keyword>
<evidence type="ECO:0000259" key="5">
    <source>
        <dbReference type="Pfam" id="PF04539"/>
    </source>
</evidence>
<dbReference type="EMBL" id="MLJW01000432">
    <property type="protein sequence ID" value="OIQ87253.1"/>
    <property type="molecule type" value="Genomic_DNA"/>
</dbReference>
<dbReference type="InterPro" id="IPR007624">
    <property type="entry name" value="RNA_pol_sigma70_r3"/>
</dbReference>
<feature type="domain" description="RNA polymerase sigma-70 region 3" evidence="5">
    <location>
        <begin position="84"/>
        <end position="123"/>
    </location>
</feature>
<evidence type="ECO:0000256" key="1">
    <source>
        <dbReference type="ARBA" id="ARBA00023015"/>
    </source>
</evidence>